<dbReference type="Proteomes" id="UP001459277">
    <property type="component" value="Unassembled WGS sequence"/>
</dbReference>
<evidence type="ECO:0000313" key="3">
    <source>
        <dbReference type="Proteomes" id="UP001459277"/>
    </source>
</evidence>
<gene>
    <name evidence="2" type="ORF">SO802_001313</name>
</gene>
<protein>
    <recommendedName>
        <fullName evidence="1">Reverse transcriptase zinc-binding domain-containing protein</fullName>
    </recommendedName>
</protein>
<dbReference type="EMBL" id="JAZDWU010000001">
    <property type="protein sequence ID" value="KAL0014244.1"/>
    <property type="molecule type" value="Genomic_DNA"/>
</dbReference>
<comment type="caution">
    <text evidence="2">The sequence shown here is derived from an EMBL/GenBank/DDBJ whole genome shotgun (WGS) entry which is preliminary data.</text>
</comment>
<sequence>MTSLRITSTFHSRENGSGKFKLCPKSNSLSKCLHNSIGVKSCLAARGVNLDPLRPLCNNETETIIHILRDCRVVRPVWQNLGIATHDNVFFSGDVANPAGQKC</sequence>
<dbReference type="Pfam" id="PF13966">
    <property type="entry name" value="zf-RVT"/>
    <property type="match status" value="1"/>
</dbReference>
<organism evidence="2 3">
    <name type="scientific">Lithocarpus litseifolius</name>
    <dbReference type="NCBI Taxonomy" id="425828"/>
    <lineage>
        <taxon>Eukaryota</taxon>
        <taxon>Viridiplantae</taxon>
        <taxon>Streptophyta</taxon>
        <taxon>Embryophyta</taxon>
        <taxon>Tracheophyta</taxon>
        <taxon>Spermatophyta</taxon>
        <taxon>Magnoliopsida</taxon>
        <taxon>eudicotyledons</taxon>
        <taxon>Gunneridae</taxon>
        <taxon>Pentapetalae</taxon>
        <taxon>rosids</taxon>
        <taxon>fabids</taxon>
        <taxon>Fagales</taxon>
        <taxon>Fagaceae</taxon>
        <taxon>Lithocarpus</taxon>
    </lineage>
</organism>
<feature type="domain" description="Reverse transcriptase zinc-binding" evidence="1">
    <location>
        <begin position="30"/>
        <end position="78"/>
    </location>
</feature>
<proteinExistence type="predicted"/>
<evidence type="ECO:0000259" key="1">
    <source>
        <dbReference type="Pfam" id="PF13966"/>
    </source>
</evidence>
<keyword evidence="3" id="KW-1185">Reference proteome</keyword>
<accession>A0AAW2DXT5</accession>
<name>A0AAW2DXT5_9ROSI</name>
<reference evidence="2 3" key="1">
    <citation type="submission" date="2024-01" db="EMBL/GenBank/DDBJ databases">
        <title>A telomere-to-telomere, gap-free genome of sweet tea (Lithocarpus litseifolius).</title>
        <authorList>
            <person name="Zhou J."/>
        </authorList>
    </citation>
    <scope>NUCLEOTIDE SEQUENCE [LARGE SCALE GENOMIC DNA]</scope>
    <source>
        <strain evidence="2">Zhou-2022a</strain>
        <tissue evidence="2">Leaf</tissue>
    </source>
</reference>
<dbReference type="AlphaFoldDB" id="A0AAW2DXT5"/>
<dbReference type="InterPro" id="IPR026960">
    <property type="entry name" value="RVT-Znf"/>
</dbReference>
<evidence type="ECO:0000313" key="2">
    <source>
        <dbReference type="EMBL" id="KAL0014244.1"/>
    </source>
</evidence>